<keyword evidence="3" id="KW-0269">Exonuclease</keyword>
<protein>
    <submittedName>
        <fullName evidence="5">Oligoribonuclease</fullName>
        <ecNumber evidence="5">3.1.-.-</ecNumber>
    </submittedName>
</protein>
<dbReference type="SMART" id="SM00479">
    <property type="entry name" value="EXOIII"/>
    <property type="match status" value="1"/>
</dbReference>
<name>A0A8I1EBT7_PSEPU</name>
<dbReference type="AlphaFoldDB" id="A0A8I1EBT7"/>
<proteinExistence type="predicted"/>
<dbReference type="InterPro" id="IPR012337">
    <property type="entry name" value="RNaseH-like_sf"/>
</dbReference>
<comment type="caution">
    <text evidence="5">The sequence shown here is derived from an EMBL/GenBank/DDBJ whole genome shotgun (WGS) entry which is preliminary data.</text>
</comment>
<reference evidence="5" key="1">
    <citation type="submission" date="2020-12" db="EMBL/GenBank/DDBJ databases">
        <title>Enhanced detection system for hospital associated transmission using whole genome sequencing surveillance.</title>
        <authorList>
            <person name="Harrison L.H."/>
            <person name="Van Tyne D."/>
            <person name="Marsh J.W."/>
            <person name="Griffith M.P."/>
            <person name="Snyder D.J."/>
            <person name="Cooper V.S."/>
            <person name="Mustapha M."/>
        </authorList>
    </citation>
    <scope>NUCLEOTIDE SEQUENCE</scope>
    <source>
        <strain evidence="5">PSB00042</strain>
    </source>
</reference>
<evidence type="ECO:0000256" key="2">
    <source>
        <dbReference type="ARBA" id="ARBA00022801"/>
    </source>
</evidence>
<accession>A0A8I1EBT7</accession>
<feature type="domain" description="Exonuclease" evidence="4">
    <location>
        <begin position="5"/>
        <end position="183"/>
    </location>
</feature>
<dbReference type="GO" id="GO:0006259">
    <property type="term" value="P:DNA metabolic process"/>
    <property type="evidence" value="ECO:0007669"/>
    <property type="project" value="UniProtKB-ARBA"/>
</dbReference>
<gene>
    <name evidence="5" type="primary">orn</name>
    <name evidence="5" type="ORF">JEU22_00470</name>
</gene>
<organism evidence="5 6">
    <name type="scientific">Pseudomonas putida</name>
    <name type="common">Arthrobacter siderocapsulatus</name>
    <dbReference type="NCBI Taxonomy" id="303"/>
    <lineage>
        <taxon>Bacteria</taxon>
        <taxon>Pseudomonadati</taxon>
        <taxon>Pseudomonadota</taxon>
        <taxon>Gammaproteobacteria</taxon>
        <taxon>Pseudomonadales</taxon>
        <taxon>Pseudomonadaceae</taxon>
        <taxon>Pseudomonas</taxon>
    </lineage>
</organism>
<dbReference type="GO" id="GO:0003676">
    <property type="term" value="F:nucleic acid binding"/>
    <property type="evidence" value="ECO:0007669"/>
    <property type="project" value="InterPro"/>
</dbReference>
<dbReference type="EMBL" id="JAEHTE010000001">
    <property type="protein sequence ID" value="MBI6882403.1"/>
    <property type="molecule type" value="Genomic_DNA"/>
</dbReference>
<dbReference type="EC" id="3.1.-.-" evidence="5"/>
<dbReference type="Gene3D" id="3.30.420.10">
    <property type="entry name" value="Ribonuclease H-like superfamily/Ribonuclease H"/>
    <property type="match status" value="1"/>
</dbReference>
<dbReference type="Pfam" id="PF00929">
    <property type="entry name" value="RNase_T"/>
    <property type="match status" value="1"/>
</dbReference>
<evidence type="ECO:0000256" key="3">
    <source>
        <dbReference type="ARBA" id="ARBA00022839"/>
    </source>
</evidence>
<evidence type="ECO:0000256" key="1">
    <source>
        <dbReference type="ARBA" id="ARBA00022722"/>
    </source>
</evidence>
<dbReference type="InterPro" id="IPR036397">
    <property type="entry name" value="RNaseH_sf"/>
</dbReference>
<dbReference type="InterPro" id="IPR022894">
    <property type="entry name" value="Oligoribonuclease"/>
</dbReference>
<evidence type="ECO:0000313" key="5">
    <source>
        <dbReference type="EMBL" id="MBI6882403.1"/>
    </source>
</evidence>
<dbReference type="CDD" id="cd06135">
    <property type="entry name" value="Orn"/>
    <property type="match status" value="1"/>
</dbReference>
<dbReference type="GO" id="GO:0000175">
    <property type="term" value="F:3'-5'-RNA exonuclease activity"/>
    <property type="evidence" value="ECO:0007669"/>
    <property type="project" value="InterPro"/>
</dbReference>
<dbReference type="SUPFAM" id="SSF53098">
    <property type="entry name" value="Ribonuclease H-like"/>
    <property type="match status" value="1"/>
</dbReference>
<dbReference type="RefSeq" id="WP_198746023.1">
    <property type="nucleotide sequence ID" value="NZ_JAEHTE010000001.1"/>
</dbReference>
<keyword evidence="2 5" id="KW-0378">Hydrolase</keyword>
<dbReference type="InterPro" id="IPR013520">
    <property type="entry name" value="Ribonucl_H"/>
</dbReference>
<keyword evidence="1" id="KW-0540">Nuclease</keyword>
<sequence length="200" mass="22656">MQNKNLAWLDLETTGFTELDKKSVYKHKILEIGLIVTDSNFRPIATLNQVIHHDLEEIVPICDDVVKQMHTKNGLFDEVVRSAITLEMAEKAVIDFLIQHGVDRKASPMCGSGIQFDRMFTEAQMPALNDHLHYRNLDVSAVKEFIKTIVPGLEPKKRLAHRAIDDIQETLAEARHYRGIMKPALEAARKAFLEESGPSL</sequence>
<dbReference type="Proteomes" id="UP000637061">
    <property type="component" value="Unassembled WGS sequence"/>
</dbReference>
<evidence type="ECO:0000313" key="6">
    <source>
        <dbReference type="Proteomes" id="UP000637061"/>
    </source>
</evidence>
<dbReference type="NCBIfam" id="NF003765">
    <property type="entry name" value="PRK05359.1"/>
    <property type="match status" value="1"/>
</dbReference>
<evidence type="ECO:0000259" key="4">
    <source>
        <dbReference type="SMART" id="SM00479"/>
    </source>
</evidence>